<sequence length="124" mass="13735">MRAFDHSKLADLRERHARLHDSYRGAASRGRELKREAAILVASCVAETKEEAAAAVLQLPADKLRDVAEGELEAHGIHSRTVRRILTAHHAAAAQQQVAEALASEVHRSNALMARMNEYACRFE</sequence>
<keyword evidence="2" id="KW-1185">Reference proteome</keyword>
<gene>
    <name evidence="1" type="ORF">JI746_22745</name>
</gene>
<reference evidence="1 2" key="1">
    <citation type="journal article" date="2017" name="Int. J. Syst. Evol. Microbiol.">
        <title>Ramlibacter alkalitolerans sp. nov., alkali-tolerant bacterium isolated from soil of ginseng.</title>
        <authorList>
            <person name="Lee D.H."/>
            <person name="Cha C.J."/>
        </authorList>
    </citation>
    <scope>NUCLEOTIDE SEQUENCE [LARGE SCALE GENOMIC DNA]</scope>
    <source>
        <strain evidence="1 2">KACC 19305</strain>
    </source>
</reference>
<accession>A0ABS1JUI4</accession>
<name>A0ABS1JUI4_9BURK</name>
<organism evidence="1 2">
    <name type="scientific">Ramlibacter alkalitolerans</name>
    <dbReference type="NCBI Taxonomy" id="2039631"/>
    <lineage>
        <taxon>Bacteria</taxon>
        <taxon>Pseudomonadati</taxon>
        <taxon>Pseudomonadota</taxon>
        <taxon>Betaproteobacteria</taxon>
        <taxon>Burkholderiales</taxon>
        <taxon>Comamonadaceae</taxon>
        <taxon>Ramlibacter</taxon>
    </lineage>
</organism>
<dbReference type="Proteomes" id="UP000622707">
    <property type="component" value="Unassembled WGS sequence"/>
</dbReference>
<evidence type="ECO:0000313" key="1">
    <source>
        <dbReference type="EMBL" id="MBL0427943.1"/>
    </source>
</evidence>
<dbReference type="RefSeq" id="WP_201692573.1">
    <property type="nucleotide sequence ID" value="NZ_JAEQND010000014.1"/>
</dbReference>
<evidence type="ECO:0000313" key="2">
    <source>
        <dbReference type="Proteomes" id="UP000622707"/>
    </source>
</evidence>
<dbReference type="EMBL" id="JAEQND010000014">
    <property type="protein sequence ID" value="MBL0427943.1"/>
    <property type="molecule type" value="Genomic_DNA"/>
</dbReference>
<proteinExistence type="predicted"/>
<comment type="caution">
    <text evidence="1">The sequence shown here is derived from an EMBL/GenBank/DDBJ whole genome shotgun (WGS) entry which is preliminary data.</text>
</comment>
<protein>
    <submittedName>
        <fullName evidence="1">Uncharacterized protein</fullName>
    </submittedName>
</protein>